<dbReference type="GO" id="GO:0009228">
    <property type="term" value="P:thiamine biosynthetic process"/>
    <property type="evidence" value="ECO:0007669"/>
    <property type="project" value="InterPro"/>
</dbReference>
<sequence>MNKEDYLINKISSNYVGDDGAVIGNRVYSMDAFCENVHFRREWMSLSQIARKAILVNISDAVAMNAKPLYALISLSLPKDINLEEIDEIVESLHKVAKEYDCEIIGGDTIAGERLDFSITIISETDNALTRKGLQEGDLLAYTGILGDSKKDLNRLFRGEKISSNSKFIEPILRKEFIAKSRKYLKTGMDISDGLFCDTNKMLKMNNIGFELLKEISDEVGSSGEEYEMLVGFSAKYIKDIEKIAKETNTPLTIFAKISNNRLSFDCLNHHF</sequence>
<dbReference type="CDD" id="cd02194">
    <property type="entry name" value="ThiL"/>
    <property type="match status" value="1"/>
</dbReference>
<dbReference type="SUPFAM" id="SSF55326">
    <property type="entry name" value="PurM N-terminal domain-like"/>
    <property type="match status" value="1"/>
</dbReference>
<dbReference type="NCBIfam" id="NF004354">
    <property type="entry name" value="PRK05731.2-3"/>
    <property type="match status" value="1"/>
</dbReference>
<dbReference type="GO" id="GO:0009030">
    <property type="term" value="F:thiamine-phosphate kinase activity"/>
    <property type="evidence" value="ECO:0007669"/>
    <property type="project" value="UniProtKB-EC"/>
</dbReference>
<dbReference type="AlphaFoldDB" id="A0A1W1D112"/>
<dbReference type="SUPFAM" id="SSF56042">
    <property type="entry name" value="PurM C-terminal domain-like"/>
    <property type="match status" value="1"/>
</dbReference>
<name>A0A1W1D112_9ZZZZ</name>
<keyword evidence="2" id="KW-0808">Transferase</keyword>
<evidence type="ECO:0000259" key="1">
    <source>
        <dbReference type="Pfam" id="PF00586"/>
    </source>
</evidence>
<accession>A0A1W1D112</accession>
<dbReference type="Gene3D" id="3.90.650.10">
    <property type="entry name" value="PurM-like C-terminal domain"/>
    <property type="match status" value="1"/>
</dbReference>
<protein>
    <submittedName>
        <fullName evidence="2">Thiamine-monophosphate kinase</fullName>
        <ecNumber evidence="2">2.7.4.16</ecNumber>
    </submittedName>
</protein>
<dbReference type="EMBL" id="FPHM01000277">
    <property type="protein sequence ID" value="SFV71592.1"/>
    <property type="molecule type" value="Genomic_DNA"/>
</dbReference>
<reference evidence="2" key="1">
    <citation type="submission" date="2016-10" db="EMBL/GenBank/DDBJ databases">
        <authorList>
            <person name="de Groot N.N."/>
        </authorList>
    </citation>
    <scope>NUCLEOTIDE SEQUENCE</scope>
</reference>
<dbReference type="HAMAP" id="MF_02128">
    <property type="entry name" value="TMP_kinase"/>
    <property type="match status" value="1"/>
</dbReference>
<keyword evidence="2" id="KW-0418">Kinase</keyword>
<feature type="domain" description="PurM-like N-terminal" evidence="1">
    <location>
        <begin position="17"/>
        <end position="122"/>
    </location>
</feature>
<dbReference type="InterPro" id="IPR016188">
    <property type="entry name" value="PurM-like_N"/>
</dbReference>
<dbReference type="Pfam" id="PF00586">
    <property type="entry name" value="AIRS"/>
    <property type="match status" value="1"/>
</dbReference>
<dbReference type="InterPro" id="IPR036921">
    <property type="entry name" value="PurM-like_N_sf"/>
</dbReference>
<organism evidence="2">
    <name type="scientific">hydrothermal vent metagenome</name>
    <dbReference type="NCBI Taxonomy" id="652676"/>
    <lineage>
        <taxon>unclassified sequences</taxon>
        <taxon>metagenomes</taxon>
        <taxon>ecological metagenomes</taxon>
    </lineage>
</organism>
<dbReference type="InterPro" id="IPR006283">
    <property type="entry name" value="ThiL-like"/>
</dbReference>
<evidence type="ECO:0000313" key="2">
    <source>
        <dbReference type="EMBL" id="SFV71592.1"/>
    </source>
</evidence>
<gene>
    <name evidence="2" type="ORF">MNB_SV-13-1224</name>
</gene>
<dbReference type="EC" id="2.7.4.16" evidence="2"/>
<dbReference type="InterPro" id="IPR036676">
    <property type="entry name" value="PurM-like_C_sf"/>
</dbReference>
<dbReference type="PANTHER" id="PTHR30270">
    <property type="entry name" value="THIAMINE-MONOPHOSPHATE KINASE"/>
    <property type="match status" value="1"/>
</dbReference>
<dbReference type="Gene3D" id="3.30.1330.10">
    <property type="entry name" value="PurM-like, N-terminal domain"/>
    <property type="match status" value="1"/>
</dbReference>
<proteinExistence type="inferred from homology"/>
<dbReference type="PANTHER" id="PTHR30270:SF0">
    <property type="entry name" value="THIAMINE-MONOPHOSPHATE KINASE"/>
    <property type="match status" value="1"/>
</dbReference>